<reference evidence="2 3" key="1">
    <citation type="submission" date="2024-03" db="EMBL/GenBank/DDBJ databases">
        <title>The Acrasis kona genome and developmental transcriptomes reveal deep origins of eukaryotic multicellular pathways.</title>
        <authorList>
            <person name="Sheikh S."/>
            <person name="Fu C.-J."/>
            <person name="Brown M.W."/>
            <person name="Baldauf S.L."/>
        </authorList>
    </citation>
    <scope>NUCLEOTIDE SEQUENCE [LARGE SCALE GENOMIC DNA]</scope>
    <source>
        <strain evidence="2 3">ATCC MYA-3509</strain>
    </source>
</reference>
<feature type="transmembrane region" description="Helical" evidence="1">
    <location>
        <begin position="33"/>
        <end position="53"/>
    </location>
</feature>
<gene>
    <name evidence="2" type="ORF">AKO1_012759</name>
</gene>
<proteinExistence type="predicted"/>
<keyword evidence="1" id="KW-0812">Transmembrane</keyword>
<keyword evidence="1" id="KW-1133">Transmembrane helix</keyword>
<sequence>MDLSEGEVDPTSFFLGNVKEEGDDKNNELIDNIFKLIVMILIIVAIILLNSTISSVRYNRLIKKSVCVVEEVRVDDDECLLGKCYKLRVQFRDEEKEKKYTDYTQTMYYNKLGAMDHIIEPEDTIPCYYDFNSEEAVLRKKNVMPVVLVKFLCILFSLVAAYFFHKYRTARKEWMEREQLEQQKANNLFQRAMNSTKNFNKKRQ</sequence>
<evidence type="ECO:0000256" key="1">
    <source>
        <dbReference type="SAM" id="Phobius"/>
    </source>
</evidence>
<accession>A0AAW2YW91</accession>
<dbReference type="EMBL" id="JAOPGA020000749">
    <property type="protein sequence ID" value="KAL0481309.1"/>
    <property type="molecule type" value="Genomic_DNA"/>
</dbReference>
<keyword evidence="1" id="KW-0472">Membrane</keyword>
<keyword evidence="3" id="KW-1185">Reference proteome</keyword>
<evidence type="ECO:0000313" key="2">
    <source>
        <dbReference type="EMBL" id="KAL0481309.1"/>
    </source>
</evidence>
<comment type="caution">
    <text evidence="2">The sequence shown here is derived from an EMBL/GenBank/DDBJ whole genome shotgun (WGS) entry which is preliminary data.</text>
</comment>
<name>A0AAW2YW91_9EUKA</name>
<organism evidence="2 3">
    <name type="scientific">Acrasis kona</name>
    <dbReference type="NCBI Taxonomy" id="1008807"/>
    <lineage>
        <taxon>Eukaryota</taxon>
        <taxon>Discoba</taxon>
        <taxon>Heterolobosea</taxon>
        <taxon>Tetramitia</taxon>
        <taxon>Eutetramitia</taxon>
        <taxon>Acrasidae</taxon>
        <taxon>Acrasis</taxon>
    </lineage>
</organism>
<dbReference type="AlphaFoldDB" id="A0AAW2YW91"/>
<dbReference type="Proteomes" id="UP001431209">
    <property type="component" value="Unassembled WGS sequence"/>
</dbReference>
<protein>
    <submittedName>
        <fullName evidence="2">Uncharacterized protein</fullName>
    </submittedName>
</protein>
<feature type="transmembrane region" description="Helical" evidence="1">
    <location>
        <begin position="147"/>
        <end position="165"/>
    </location>
</feature>
<evidence type="ECO:0000313" key="3">
    <source>
        <dbReference type="Proteomes" id="UP001431209"/>
    </source>
</evidence>